<dbReference type="GO" id="GO:0003886">
    <property type="term" value="F:DNA (cytosine-5-)-methyltransferase activity"/>
    <property type="evidence" value="ECO:0007669"/>
    <property type="project" value="UniProtKB-EC"/>
</dbReference>
<gene>
    <name evidence="7" type="ORF">FHR92_005402</name>
</gene>
<dbReference type="PROSITE" id="PS51679">
    <property type="entry name" value="SAM_MT_C5"/>
    <property type="match status" value="1"/>
</dbReference>
<protein>
    <recommendedName>
        <fullName evidence="1">DNA (cytosine-5-)-methyltransferase</fullName>
        <ecNumber evidence="1">2.1.1.37</ecNumber>
    </recommendedName>
</protein>
<dbReference type="Gene3D" id="3.40.50.150">
    <property type="entry name" value="Vaccinia Virus protein VP39"/>
    <property type="match status" value="1"/>
</dbReference>
<dbReference type="InterPro" id="IPR001525">
    <property type="entry name" value="C5_MeTfrase"/>
</dbReference>
<dbReference type="PANTHER" id="PTHR46098">
    <property type="entry name" value="TRNA (CYTOSINE(38)-C(5))-METHYLTRANSFERASE"/>
    <property type="match status" value="1"/>
</dbReference>
<dbReference type="AlphaFoldDB" id="A0A7W3SZ42"/>
<dbReference type="PROSITE" id="PS00094">
    <property type="entry name" value="C5_MTASE_1"/>
    <property type="match status" value="1"/>
</dbReference>
<keyword evidence="4 6" id="KW-0949">S-adenosyl-L-methionine</keyword>
<dbReference type="PRINTS" id="PR00105">
    <property type="entry name" value="C5METTRFRASE"/>
</dbReference>
<evidence type="ECO:0000256" key="4">
    <source>
        <dbReference type="ARBA" id="ARBA00022691"/>
    </source>
</evidence>
<dbReference type="InterPro" id="IPR018117">
    <property type="entry name" value="C5_DNA_meth_AS"/>
</dbReference>
<sequence length="186" mass="20761">MNHLSLFSGYGGIDIATHLVGMETVAFCEREPACQDVLRKRWPAVPIIDDIRNVTREELTRLGIGAIDIISGGFPCQPFSQAGKREGTADDRYLWPEMRRVIEECRPTWVIAENVRGLVSMAQSDWELKLEDEGFTEEEAETILESIRQDFEDMGYGSLPILIPACAVGASHERFRVFVAGTLGNA</sequence>
<proteinExistence type="inferred from homology"/>
<accession>A0A7W3SZ42</accession>
<evidence type="ECO:0000256" key="5">
    <source>
        <dbReference type="ARBA" id="ARBA00022747"/>
    </source>
</evidence>
<organism evidence="7 8">
    <name type="scientific">Fontibacillus solani</name>
    <dbReference type="NCBI Taxonomy" id="1572857"/>
    <lineage>
        <taxon>Bacteria</taxon>
        <taxon>Bacillati</taxon>
        <taxon>Bacillota</taxon>
        <taxon>Bacilli</taxon>
        <taxon>Bacillales</taxon>
        <taxon>Paenibacillaceae</taxon>
        <taxon>Fontibacillus</taxon>
    </lineage>
</organism>
<dbReference type="RefSeq" id="WP_182540700.1">
    <property type="nucleotide sequence ID" value="NZ_JACJIP010000080.1"/>
</dbReference>
<evidence type="ECO:0000256" key="2">
    <source>
        <dbReference type="ARBA" id="ARBA00022603"/>
    </source>
</evidence>
<evidence type="ECO:0000313" key="8">
    <source>
        <dbReference type="Proteomes" id="UP000567067"/>
    </source>
</evidence>
<evidence type="ECO:0000313" key="7">
    <source>
        <dbReference type="EMBL" id="MBA9088855.1"/>
    </source>
</evidence>
<dbReference type="PANTHER" id="PTHR46098:SF1">
    <property type="entry name" value="TRNA (CYTOSINE(38)-C(5))-METHYLTRANSFERASE"/>
    <property type="match status" value="1"/>
</dbReference>
<keyword evidence="5" id="KW-0680">Restriction system</keyword>
<keyword evidence="8" id="KW-1185">Reference proteome</keyword>
<dbReference type="InterPro" id="IPR029063">
    <property type="entry name" value="SAM-dependent_MTases_sf"/>
</dbReference>
<dbReference type="InterPro" id="IPR050750">
    <property type="entry name" value="C5-MTase"/>
</dbReference>
<keyword evidence="2 6" id="KW-0489">Methyltransferase</keyword>
<dbReference type="EC" id="2.1.1.37" evidence="1"/>
<dbReference type="EMBL" id="JACJIP010000080">
    <property type="protein sequence ID" value="MBA9088855.1"/>
    <property type="molecule type" value="Genomic_DNA"/>
</dbReference>
<comment type="caution">
    <text evidence="7">The sequence shown here is derived from an EMBL/GenBank/DDBJ whole genome shotgun (WGS) entry which is preliminary data.</text>
</comment>
<name>A0A7W3SZ42_9BACL</name>
<evidence type="ECO:0000256" key="1">
    <source>
        <dbReference type="ARBA" id="ARBA00011975"/>
    </source>
</evidence>
<reference evidence="7 8" key="1">
    <citation type="submission" date="2020-08" db="EMBL/GenBank/DDBJ databases">
        <title>Genomic Encyclopedia of Type Strains, Phase III (KMG-III): the genomes of soil and plant-associated and newly described type strains.</title>
        <authorList>
            <person name="Whitman W."/>
        </authorList>
    </citation>
    <scope>NUCLEOTIDE SEQUENCE [LARGE SCALE GENOMIC DNA]</scope>
    <source>
        <strain evidence="7 8">CECT 8693</strain>
    </source>
</reference>
<dbReference type="Pfam" id="PF00145">
    <property type="entry name" value="DNA_methylase"/>
    <property type="match status" value="1"/>
</dbReference>
<feature type="active site" evidence="6">
    <location>
        <position position="76"/>
    </location>
</feature>
<evidence type="ECO:0000256" key="3">
    <source>
        <dbReference type="ARBA" id="ARBA00022679"/>
    </source>
</evidence>
<dbReference type="Proteomes" id="UP000567067">
    <property type="component" value="Unassembled WGS sequence"/>
</dbReference>
<keyword evidence="3 6" id="KW-0808">Transferase</keyword>
<evidence type="ECO:0000256" key="6">
    <source>
        <dbReference type="PROSITE-ProRule" id="PRU01016"/>
    </source>
</evidence>
<comment type="similarity">
    <text evidence="6">Belongs to the class I-like SAM-binding methyltransferase superfamily. C5-methyltransferase family.</text>
</comment>
<dbReference type="GO" id="GO:0009307">
    <property type="term" value="P:DNA restriction-modification system"/>
    <property type="evidence" value="ECO:0007669"/>
    <property type="project" value="UniProtKB-KW"/>
</dbReference>
<dbReference type="SUPFAM" id="SSF53335">
    <property type="entry name" value="S-adenosyl-L-methionine-dependent methyltransferases"/>
    <property type="match status" value="1"/>
</dbReference>
<dbReference type="GO" id="GO:0032259">
    <property type="term" value="P:methylation"/>
    <property type="evidence" value="ECO:0007669"/>
    <property type="project" value="UniProtKB-KW"/>
</dbReference>